<dbReference type="InterPro" id="IPR013083">
    <property type="entry name" value="Znf_RING/FYVE/PHD"/>
</dbReference>
<comment type="subcellular location">
    <subcellularLocation>
        <location evidence="2">Membrane</location>
        <topology evidence="2">Single-pass membrane protein</topology>
    </subcellularLocation>
</comment>
<organism evidence="17">
    <name type="scientific">Daucus carota subsp. sativus</name>
    <name type="common">Carrot</name>
    <dbReference type="NCBI Taxonomy" id="79200"/>
    <lineage>
        <taxon>Eukaryota</taxon>
        <taxon>Viridiplantae</taxon>
        <taxon>Streptophyta</taxon>
        <taxon>Embryophyta</taxon>
        <taxon>Tracheophyta</taxon>
        <taxon>Spermatophyta</taxon>
        <taxon>Magnoliopsida</taxon>
        <taxon>eudicotyledons</taxon>
        <taxon>Gunneridae</taxon>
        <taxon>Pentapetalae</taxon>
        <taxon>asterids</taxon>
        <taxon>campanulids</taxon>
        <taxon>Apiales</taxon>
        <taxon>Apiaceae</taxon>
        <taxon>Apioideae</taxon>
        <taxon>Scandiceae</taxon>
        <taxon>Daucinae</taxon>
        <taxon>Daucus</taxon>
        <taxon>Daucus sect. Daucus</taxon>
    </lineage>
</organism>
<keyword evidence="19" id="KW-1185">Reference proteome</keyword>
<keyword evidence="5" id="KW-0808">Transferase</keyword>
<reference evidence="17" key="1">
    <citation type="journal article" date="2016" name="Nat. Genet.">
        <title>A high-quality carrot genome assembly provides new insights into carotenoid accumulation and asterid genome evolution.</title>
        <authorList>
            <person name="Iorizzo M."/>
            <person name="Ellison S."/>
            <person name="Senalik D."/>
            <person name="Zeng P."/>
            <person name="Satapoomin P."/>
            <person name="Huang J."/>
            <person name="Bowman M."/>
            <person name="Iovene M."/>
            <person name="Sanseverino W."/>
            <person name="Cavagnaro P."/>
            <person name="Yildiz M."/>
            <person name="Macko-Podgorni A."/>
            <person name="Moranska E."/>
            <person name="Grzebelus E."/>
            <person name="Grzebelus D."/>
            <person name="Ashrafi H."/>
            <person name="Zheng Z."/>
            <person name="Cheng S."/>
            <person name="Spooner D."/>
            <person name="Van Deynze A."/>
            <person name="Simon P."/>
        </authorList>
    </citation>
    <scope>NUCLEOTIDE SEQUENCE [LARGE SCALE GENOMIC DNA]</scope>
    <source>
        <tissue evidence="17">Leaf</tissue>
    </source>
</reference>
<evidence type="ECO:0000256" key="12">
    <source>
        <dbReference type="ARBA" id="ARBA00023136"/>
    </source>
</evidence>
<feature type="domain" description="RING-type" evidence="16">
    <location>
        <begin position="101"/>
        <end position="143"/>
    </location>
</feature>
<dbReference type="PANTHER" id="PTHR46913">
    <property type="entry name" value="RING-H2 FINGER PROTEIN ATL16"/>
    <property type="match status" value="1"/>
</dbReference>
<keyword evidence="12 15" id="KW-0472">Membrane</keyword>
<dbReference type="Gramene" id="KZM87614">
    <property type="protein sequence ID" value="KZM87614"/>
    <property type="gene ID" value="DCAR_024730"/>
</dbReference>
<evidence type="ECO:0000313" key="19">
    <source>
        <dbReference type="Proteomes" id="UP000077755"/>
    </source>
</evidence>
<dbReference type="SMART" id="SM00184">
    <property type="entry name" value="RING"/>
    <property type="match status" value="1"/>
</dbReference>
<evidence type="ECO:0000256" key="3">
    <source>
        <dbReference type="ARBA" id="ARBA00004906"/>
    </source>
</evidence>
<sequence length="182" mass="20567">MADSPSPPPPPPKTSLPVLYYGVIVVGIVAVVLAIYNLIIIRWCANHRRRLQDLNQHLDSRRRMSSSSSMRGLNSFNLGESFKYKKGDDDSIQLGYGNNECPVCLCVFEEDEEVRELPRCKHSFHAPCIEMWLYSHLDCPLCRAPVEFPVSPVEFQVSPLNSASTPTLEHSMEVLIDPRLLI</sequence>
<dbReference type="PROSITE" id="PS50089">
    <property type="entry name" value="ZF_RING_2"/>
    <property type="match status" value="1"/>
</dbReference>
<comment type="catalytic activity">
    <reaction evidence="1">
        <text>S-ubiquitinyl-[E2 ubiquitin-conjugating enzyme]-L-cysteine + [acceptor protein]-L-lysine = [E2 ubiquitin-conjugating enzyme]-L-cysteine + N(6)-ubiquitinyl-[acceptor protein]-L-lysine.</text>
        <dbReference type="EC" id="2.3.2.27"/>
    </reaction>
</comment>
<keyword evidence="6 15" id="KW-0812">Transmembrane</keyword>
<evidence type="ECO:0000313" key="18">
    <source>
        <dbReference type="EMBL" id="WOH08963.1"/>
    </source>
</evidence>
<evidence type="ECO:0000256" key="6">
    <source>
        <dbReference type="ARBA" id="ARBA00022692"/>
    </source>
</evidence>
<accession>A0A164TJN3</accession>
<dbReference type="InterPro" id="IPR001841">
    <property type="entry name" value="Znf_RING"/>
</dbReference>
<evidence type="ECO:0000256" key="9">
    <source>
        <dbReference type="ARBA" id="ARBA00022786"/>
    </source>
</evidence>
<dbReference type="PANTHER" id="PTHR46913:SF1">
    <property type="entry name" value="RING-H2 FINGER PROTEIN ATL16"/>
    <property type="match status" value="1"/>
</dbReference>
<dbReference type="AlphaFoldDB" id="A0A164TJN3"/>
<gene>
    <name evidence="17" type="ORF">DCAR_024730</name>
    <name evidence="18" type="ORF">DCAR_0728414</name>
</gene>
<keyword evidence="8 14" id="KW-0863">Zinc-finger</keyword>
<dbReference type="EC" id="2.3.2.27" evidence="4"/>
<dbReference type="EMBL" id="LNRQ01000007">
    <property type="protein sequence ID" value="KZM87614.1"/>
    <property type="molecule type" value="Genomic_DNA"/>
</dbReference>
<evidence type="ECO:0000256" key="15">
    <source>
        <dbReference type="SAM" id="Phobius"/>
    </source>
</evidence>
<dbReference type="UniPathway" id="UPA00143"/>
<keyword evidence="9" id="KW-0833">Ubl conjugation pathway</keyword>
<evidence type="ECO:0000256" key="5">
    <source>
        <dbReference type="ARBA" id="ARBA00022679"/>
    </source>
</evidence>
<evidence type="ECO:0000256" key="7">
    <source>
        <dbReference type="ARBA" id="ARBA00022723"/>
    </source>
</evidence>
<evidence type="ECO:0000256" key="13">
    <source>
        <dbReference type="ARBA" id="ARBA00024209"/>
    </source>
</evidence>
<evidence type="ECO:0000256" key="11">
    <source>
        <dbReference type="ARBA" id="ARBA00022989"/>
    </source>
</evidence>
<evidence type="ECO:0000256" key="2">
    <source>
        <dbReference type="ARBA" id="ARBA00004167"/>
    </source>
</evidence>
<evidence type="ECO:0000256" key="10">
    <source>
        <dbReference type="ARBA" id="ARBA00022833"/>
    </source>
</evidence>
<evidence type="ECO:0000259" key="16">
    <source>
        <dbReference type="PROSITE" id="PS50089"/>
    </source>
</evidence>
<reference evidence="18" key="2">
    <citation type="submission" date="2022-03" db="EMBL/GenBank/DDBJ databases">
        <title>Draft title - Genomic analysis of global carrot germplasm unveils the trajectory of domestication and the origin of high carotenoid orange carrot.</title>
        <authorList>
            <person name="Iorizzo M."/>
            <person name="Ellison S."/>
            <person name="Senalik D."/>
            <person name="Macko-Podgorni A."/>
            <person name="Grzebelus D."/>
            <person name="Bostan H."/>
            <person name="Rolling W."/>
            <person name="Curaba J."/>
            <person name="Simon P."/>
        </authorList>
    </citation>
    <scope>NUCLEOTIDE SEQUENCE</scope>
    <source>
        <tissue evidence="18">Leaf</tissue>
    </source>
</reference>
<dbReference type="GO" id="GO:0061630">
    <property type="term" value="F:ubiquitin protein ligase activity"/>
    <property type="evidence" value="ECO:0007669"/>
    <property type="project" value="UniProtKB-EC"/>
</dbReference>
<dbReference type="KEGG" id="dcr:108193354"/>
<dbReference type="Pfam" id="PF13639">
    <property type="entry name" value="zf-RING_2"/>
    <property type="match status" value="1"/>
</dbReference>
<comment type="similarity">
    <text evidence="13">Belongs to the RING-type zinc finger family. ATL subfamily.</text>
</comment>
<dbReference type="EMBL" id="CP093349">
    <property type="protein sequence ID" value="WOH08963.1"/>
    <property type="molecule type" value="Genomic_DNA"/>
</dbReference>
<protein>
    <recommendedName>
        <fullName evidence="4">RING-type E3 ubiquitin transferase</fullName>
        <ecNumber evidence="4">2.3.2.27</ecNumber>
    </recommendedName>
</protein>
<evidence type="ECO:0000256" key="1">
    <source>
        <dbReference type="ARBA" id="ARBA00000900"/>
    </source>
</evidence>
<dbReference type="Proteomes" id="UP000077755">
    <property type="component" value="Chromosome 7"/>
</dbReference>
<evidence type="ECO:0000256" key="4">
    <source>
        <dbReference type="ARBA" id="ARBA00012483"/>
    </source>
</evidence>
<keyword evidence="7" id="KW-0479">Metal-binding</keyword>
<dbReference type="GO" id="GO:0008270">
    <property type="term" value="F:zinc ion binding"/>
    <property type="evidence" value="ECO:0007669"/>
    <property type="project" value="UniProtKB-KW"/>
</dbReference>
<name>A0A164TJN3_DAUCS</name>
<dbReference type="GO" id="GO:0016567">
    <property type="term" value="P:protein ubiquitination"/>
    <property type="evidence" value="ECO:0007669"/>
    <property type="project" value="UniProtKB-UniPathway"/>
</dbReference>
<dbReference type="SUPFAM" id="SSF57850">
    <property type="entry name" value="RING/U-box"/>
    <property type="match status" value="1"/>
</dbReference>
<comment type="pathway">
    <text evidence="3">Protein modification; protein ubiquitination.</text>
</comment>
<evidence type="ECO:0000313" key="17">
    <source>
        <dbReference type="EMBL" id="KZM87614.1"/>
    </source>
</evidence>
<dbReference type="InterPro" id="IPR044600">
    <property type="entry name" value="ATL1/ATL16-like"/>
</dbReference>
<evidence type="ECO:0000256" key="14">
    <source>
        <dbReference type="PROSITE-ProRule" id="PRU00175"/>
    </source>
</evidence>
<keyword evidence="10" id="KW-0862">Zinc</keyword>
<proteinExistence type="inferred from homology"/>
<feature type="transmembrane region" description="Helical" evidence="15">
    <location>
        <begin position="20"/>
        <end position="41"/>
    </location>
</feature>
<dbReference type="OMA" id="LIIIRWC"/>
<keyword evidence="11 15" id="KW-1133">Transmembrane helix</keyword>
<dbReference type="Gene3D" id="3.30.40.10">
    <property type="entry name" value="Zinc/RING finger domain, C3HC4 (zinc finger)"/>
    <property type="match status" value="1"/>
</dbReference>
<dbReference type="GO" id="GO:0016020">
    <property type="term" value="C:membrane"/>
    <property type="evidence" value="ECO:0007669"/>
    <property type="project" value="UniProtKB-SubCell"/>
</dbReference>
<evidence type="ECO:0000256" key="8">
    <source>
        <dbReference type="ARBA" id="ARBA00022771"/>
    </source>
</evidence>